<dbReference type="Proteomes" id="UP001220324">
    <property type="component" value="Unassembled WGS sequence"/>
</dbReference>
<gene>
    <name evidence="2" type="ORF">N7494_008678</name>
</gene>
<sequence length="588" mass="65993">MLLSLPAELIQLILRSCDSPSFLQTAFTSRTLLELATTSRDLVHHQLSQTPGKSDYSASLTTRQLFKLLLHRSIDQLLFGIENHFERKSFTFSTTFGGKVIDSRASSIVSLTNDAGTRTQVLLVFQNDSTVYLFGIRNGYLTLQQQCEVPAKRYGNVQVLHTALENEQIYVLHRFKPFIVDGPESDRPFVKQAQQSNPHGNIFLATFQLGHPTAGICIHGFPDESDYEPLSFAVEDEQFAISWQHIQHAHDHRVVLYKMEQYGEMEAFSDHGPDHRGLDPLGFVRHDHGMLQTDARPLPLILASKYTSFVLAEHHEGDGDAEPAVKLAFNDQGQQLLHYSRGQTLYSSFQKINWVSSPGRWKPTANPNGCNVTFTTSLSLSFSIGIPFYGTHQQGDRSHGSRCHWQYLALGIATHRVEHWSVACLLRSEASPMAITCTHEQNIDRGRRFETWKIMAQLGGFQESNTSTGSLIATSPQKTRIAMASWKTVTIWALEPTVLINGEDGFYPESWQTEGGYPELRPAVIQLDAVCCQLQFTEKENELVAITDRGLMLLRLKPEGRGIGFVNSSGKRISEDEVEISKLAAYIP</sequence>
<proteinExistence type="predicted"/>
<organism evidence="2 3">
    <name type="scientific">Penicillium frequentans</name>
    <dbReference type="NCBI Taxonomy" id="3151616"/>
    <lineage>
        <taxon>Eukaryota</taxon>
        <taxon>Fungi</taxon>
        <taxon>Dikarya</taxon>
        <taxon>Ascomycota</taxon>
        <taxon>Pezizomycotina</taxon>
        <taxon>Eurotiomycetes</taxon>
        <taxon>Eurotiomycetidae</taxon>
        <taxon>Eurotiales</taxon>
        <taxon>Aspergillaceae</taxon>
        <taxon>Penicillium</taxon>
    </lineage>
</organism>
<evidence type="ECO:0000313" key="3">
    <source>
        <dbReference type="Proteomes" id="UP001220324"/>
    </source>
</evidence>
<name>A0AAD6CR47_9EURO</name>
<reference evidence="2 3" key="1">
    <citation type="journal article" date="2023" name="IMA Fungus">
        <title>Comparative genomic study of the Penicillium genus elucidates a diverse pangenome and 15 lateral gene transfer events.</title>
        <authorList>
            <person name="Petersen C."/>
            <person name="Sorensen T."/>
            <person name="Nielsen M.R."/>
            <person name="Sondergaard T.E."/>
            <person name="Sorensen J.L."/>
            <person name="Fitzpatrick D.A."/>
            <person name="Frisvad J.C."/>
            <person name="Nielsen K.L."/>
        </authorList>
    </citation>
    <scope>NUCLEOTIDE SEQUENCE [LARGE SCALE GENOMIC DNA]</scope>
    <source>
        <strain evidence="2 3">IBT 35679</strain>
    </source>
</reference>
<comment type="caution">
    <text evidence="2">The sequence shown here is derived from an EMBL/GenBank/DDBJ whole genome shotgun (WGS) entry which is preliminary data.</text>
</comment>
<dbReference type="InterPro" id="IPR001810">
    <property type="entry name" value="F-box_dom"/>
</dbReference>
<keyword evidence="3" id="KW-1185">Reference proteome</keyword>
<evidence type="ECO:0000313" key="2">
    <source>
        <dbReference type="EMBL" id="KAJ5532126.1"/>
    </source>
</evidence>
<accession>A0AAD6CR47</accession>
<dbReference type="PROSITE" id="PS50181">
    <property type="entry name" value="FBOX"/>
    <property type="match status" value="1"/>
</dbReference>
<evidence type="ECO:0000259" key="1">
    <source>
        <dbReference type="PROSITE" id="PS50181"/>
    </source>
</evidence>
<dbReference type="AlphaFoldDB" id="A0AAD6CR47"/>
<feature type="domain" description="F-box" evidence="1">
    <location>
        <begin position="1"/>
        <end position="47"/>
    </location>
</feature>
<dbReference type="EMBL" id="JAQIZZ010000007">
    <property type="protein sequence ID" value="KAJ5532126.1"/>
    <property type="molecule type" value="Genomic_DNA"/>
</dbReference>
<protein>
    <recommendedName>
        <fullName evidence="1">F-box domain-containing protein</fullName>
    </recommendedName>
</protein>